<keyword evidence="5" id="KW-1185">Reference proteome</keyword>
<accession>A0A9E8LUD1</accession>
<organism evidence="4 5">
    <name type="scientific">Fervidibacillus albus</name>
    <dbReference type="NCBI Taxonomy" id="2980026"/>
    <lineage>
        <taxon>Bacteria</taxon>
        <taxon>Bacillati</taxon>
        <taxon>Bacillota</taxon>
        <taxon>Bacilli</taxon>
        <taxon>Bacillales</taxon>
        <taxon>Bacillaceae</taxon>
        <taxon>Fervidibacillus</taxon>
    </lineage>
</organism>
<dbReference type="SUPFAM" id="SSF49764">
    <property type="entry name" value="HSP20-like chaperones"/>
    <property type="match status" value="1"/>
</dbReference>
<proteinExistence type="inferred from homology"/>
<evidence type="ECO:0000313" key="4">
    <source>
        <dbReference type="EMBL" id="WAA09769.1"/>
    </source>
</evidence>
<evidence type="ECO:0000259" key="3">
    <source>
        <dbReference type="PROSITE" id="PS01031"/>
    </source>
</evidence>
<feature type="domain" description="SHSP" evidence="3">
    <location>
        <begin position="30"/>
        <end position="148"/>
    </location>
</feature>
<evidence type="ECO:0000313" key="5">
    <source>
        <dbReference type="Proteomes" id="UP001164718"/>
    </source>
</evidence>
<dbReference type="Gene3D" id="2.60.40.790">
    <property type="match status" value="1"/>
</dbReference>
<dbReference type="RefSeq" id="WP_275417552.1">
    <property type="nucleotide sequence ID" value="NZ_CP106878.1"/>
</dbReference>
<dbReference type="CDD" id="cd06471">
    <property type="entry name" value="ACD_LpsHSP_like"/>
    <property type="match status" value="1"/>
</dbReference>
<gene>
    <name evidence="4" type="ORF">OE104_14870</name>
</gene>
<dbReference type="AlphaFoldDB" id="A0A9E8LUD1"/>
<dbReference type="EMBL" id="CP106878">
    <property type="protein sequence ID" value="WAA09769.1"/>
    <property type="molecule type" value="Genomic_DNA"/>
</dbReference>
<reference evidence="4" key="1">
    <citation type="submission" date="2022-09" db="EMBL/GenBank/DDBJ databases">
        <title>Complete Genomes of Fervidibacillus albus and Fervidibacillus halotolerans isolated from tidal flat sediments.</title>
        <authorList>
            <person name="Kwon K.K."/>
            <person name="Yang S.-H."/>
            <person name="Park M.J."/>
            <person name="Oh H.-M."/>
        </authorList>
    </citation>
    <scope>NUCLEOTIDE SEQUENCE</scope>
    <source>
        <strain evidence="4">MEBiC13591</strain>
    </source>
</reference>
<protein>
    <submittedName>
        <fullName evidence="4">Hsp20/alpha crystallin family protein</fullName>
    </submittedName>
</protein>
<dbReference type="InterPro" id="IPR031107">
    <property type="entry name" value="Small_HSP"/>
</dbReference>
<dbReference type="Proteomes" id="UP001164718">
    <property type="component" value="Chromosome"/>
</dbReference>
<dbReference type="InterPro" id="IPR008978">
    <property type="entry name" value="HSP20-like_chaperone"/>
</dbReference>
<name>A0A9E8LUD1_9BACI</name>
<dbReference type="Pfam" id="PF00011">
    <property type="entry name" value="HSP20"/>
    <property type="match status" value="1"/>
</dbReference>
<dbReference type="KEGG" id="faf:OE104_14870"/>
<sequence length="148" mass="17395">MFDLTPFRKMSEDLFEQMAKSFNEVFEQNSGISPLSPGLYSFKTDVMEKEDAYYVVAELPGFTKDDITIEVEDNRLIIRAKRDEVAEEKDDKNKFIRKERRYGEFVRQFYVDDIDESGIKAKLENGILKLEIPKLQPSKPKRRTIDIE</sequence>
<comment type="similarity">
    <text evidence="1 2">Belongs to the small heat shock protein (HSP20) family.</text>
</comment>
<dbReference type="PROSITE" id="PS01031">
    <property type="entry name" value="SHSP"/>
    <property type="match status" value="1"/>
</dbReference>
<dbReference type="InterPro" id="IPR002068">
    <property type="entry name" value="A-crystallin/Hsp20_dom"/>
</dbReference>
<dbReference type="PANTHER" id="PTHR11527">
    <property type="entry name" value="HEAT-SHOCK PROTEIN 20 FAMILY MEMBER"/>
    <property type="match status" value="1"/>
</dbReference>
<evidence type="ECO:0000256" key="1">
    <source>
        <dbReference type="PROSITE-ProRule" id="PRU00285"/>
    </source>
</evidence>
<evidence type="ECO:0000256" key="2">
    <source>
        <dbReference type="RuleBase" id="RU003616"/>
    </source>
</evidence>